<evidence type="ECO:0008006" key="3">
    <source>
        <dbReference type="Google" id="ProtNLM"/>
    </source>
</evidence>
<dbReference type="Proteomes" id="UP000033121">
    <property type="component" value="Unassembled WGS sequence"/>
</dbReference>
<keyword evidence="2" id="KW-1185">Reference proteome</keyword>
<comment type="caution">
    <text evidence="1">The sequence shown here is derived from an EMBL/GenBank/DDBJ whole genome shotgun (WGS) entry which is preliminary data.</text>
</comment>
<dbReference type="OrthoDB" id="1005072at2"/>
<protein>
    <recommendedName>
        <fullName evidence="3">DUF2851 family protein</fullName>
    </recommendedName>
</protein>
<sequence length="421" mass="48909">MQEKLLQFIWQERYFDGNELFTETGEPLVVLDTGKLNRHQGPDFLDARLLIDGTQWAGNIELHTKSSYWQQHRHGPDPHYRNVILHVVWENDDRQLAIRLPTLVLQHRVSSIMLHRYGELMNKAGSAIIACSGLLELVPETQWLHWKSDLLHQRLMKKAAWYLDGCRAAGMDWNKATWHWIARQFGGSGNGQFFEQVARSIDWKILVRHRQHLEQLEALLLGQAGLLPEDSPDQYVQGLKREYDYLRSKYSLPVVFGQVQKLRMRPAAFPEVRLAQLAALIRDNRSGYARFLDCNTWQEAEQLFHIAAGGFWNHHYQLDSITTFQPKHLGSEMIQSLIINGIIPILYATGKQLRQHHFQARALQWLHDMPPEKNQVIAEWERLGVSCRQAGDSQALLDLRKNYCLAKRCLDCAIGKYLLKR</sequence>
<evidence type="ECO:0000313" key="2">
    <source>
        <dbReference type="Proteomes" id="UP000033121"/>
    </source>
</evidence>
<reference evidence="1 2" key="1">
    <citation type="submission" date="2015-04" db="EMBL/GenBank/DDBJ databases">
        <title>Whole genome shotgun sequence of Flavihumibacter petaseus NBRC 106054.</title>
        <authorList>
            <person name="Miyazawa S."/>
            <person name="Hosoyama A."/>
            <person name="Hashimoto M."/>
            <person name="Noguchi M."/>
            <person name="Tsuchikane K."/>
            <person name="Ohji S."/>
            <person name="Yamazoe A."/>
            <person name="Ichikawa N."/>
            <person name="Kimura A."/>
            <person name="Fujita N."/>
        </authorList>
    </citation>
    <scope>NUCLEOTIDE SEQUENCE [LARGE SCALE GENOMIC DNA]</scope>
    <source>
        <strain evidence="1 2">NBRC 106054</strain>
    </source>
</reference>
<evidence type="ECO:0000313" key="1">
    <source>
        <dbReference type="EMBL" id="GAO45336.1"/>
    </source>
</evidence>
<proteinExistence type="predicted"/>
<gene>
    <name evidence="1" type="ORF">FPE01S_05_00330</name>
</gene>
<dbReference type="Pfam" id="PF11013">
    <property type="entry name" value="DUF2851"/>
    <property type="match status" value="1"/>
</dbReference>
<dbReference type="RefSeq" id="WP_046371357.1">
    <property type="nucleotide sequence ID" value="NZ_BBWV01000005.1"/>
</dbReference>
<name>A0A0E9N6I4_9BACT</name>
<accession>A0A0E9N6I4</accession>
<dbReference type="AlphaFoldDB" id="A0A0E9N6I4"/>
<dbReference type="STRING" id="1220578.FPE01S_05_00330"/>
<organism evidence="1 2">
    <name type="scientific">Flavihumibacter petaseus NBRC 106054</name>
    <dbReference type="NCBI Taxonomy" id="1220578"/>
    <lineage>
        <taxon>Bacteria</taxon>
        <taxon>Pseudomonadati</taxon>
        <taxon>Bacteroidota</taxon>
        <taxon>Chitinophagia</taxon>
        <taxon>Chitinophagales</taxon>
        <taxon>Chitinophagaceae</taxon>
        <taxon>Flavihumibacter</taxon>
    </lineage>
</organism>
<dbReference type="InterPro" id="IPR021272">
    <property type="entry name" value="DUF2851"/>
</dbReference>
<dbReference type="EMBL" id="BBWV01000005">
    <property type="protein sequence ID" value="GAO45336.1"/>
    <property type="molecule type" value="Genomic_DNA"/>
</dbReference>